<protein>
    <submittedName>
        <fullName evidence="1">Uncharacterized protein</fullName>
    </submittedName>
</protein>
<dbReference type="EMBL" id="WOWK01000023">
    <property type="protein sequence ID" value="KAF0327520.1"/>
    <property type="molecule type" value="Genomic_DNA"/>
</dbReference>
<accession>A0A8H3ZWZ3</accession>
<dbReference type="AlphaFoldDB" id="A0A8H3ZWZ3"/>
<proteinExistence type="predicted"/>
<sequence>MDARVQSLMCVSTIMQSGLVWSGLAWPGPFCQQPQLCVWLEQTEG</sequence>
<name>A0A8H3ZWZ3_9PEZI</name>
<evidence type="ECO:0000313" key="1">
    <source>
        <dbReference type="EMBL" id="KAF0327520.1"/>
    </source>
</evidence>
<organism evidence="1 2">
    <name type="scientific">Colletotrichum asianum</name>
    <dbReference type="NCBI Taxonomy" id="702518"/>
    <lineage>
        <taxon>Eukaryota</taxon>
        <taxon>Fungi</taxon>
        <taxon>Dikarya</taxon>
        <taxon>Ascomycota</taxon>
        <taxon>Pezizomycotina</taxon>
        <taxon>Sordariomycetes</taxon>
        <taxon>Hypocreomycetidae</taxon>
        <taxon>Glomerellales</taxon>
        <taxon>Glomerellaceae</taxon>
        <taxon>Colletotrichum</taxon>
        <taxon>Colletotrichum gloeosporioides species complex</taxon>
    </lineage>
</organism>
<evidence type="ECO:0000313" key="2">
    <source>
        <dbReference type="Proteomes" id="UP000434172"/>
    </source>
</evidence>
<keyword evidence="2" id="KW-1185">Reference proteome</keyword>
<reference evidence="1 2" key="1">
    <citation type="submission" date="2019-12" db="EMBL/GenBank/DDBJ databases">
        <title>A genome sequence resource for the geographically widespread anthracnose pathogen Colletotrichum asianum.</title>
        <authorList>
            <person name="Meng Y."/>
        </authorList>
    </citation>
    <scope>NUCLEOTIDE SEQUENCE [LARGE SCALE GENOMIC DNA]</scope>
    <source>
        <strain evidence="1 2">ICMP 18580</strain>
    </source>
</reference>
<dbReference type="Proteomes" id="UP000434172">
    <property type="component" value="Unassembled WGS sequence"/>
</dbReference>
<comment type="caution">
    <text evidence="1">The sequence shown here is derived from an EMBL/GenBank/DDBJ whole genome shotgun (WGS) entry which is preliminary data.</text>
</comment>
<gene>
    <name evidence="1" type="ORF">GQ607_005381</name>
</gene>